<comment type="caution">
    <text evidence="3">The sequence shown here is derived from an EMBL/GenBank/DDBJ whole genome shotgun (WGS) entry which is preliminary data.</text>
</comment>
<keyword evidence="1" id="KW-0175">Coiled coil</keyword>
<evidence type="ECO:0000313" key="4">
    <source>
        <dbReference type="Proteomes" id="UP000603453"/>
    </source>
</evidence>
<feature type="coiled-coil region" evidence="1">
    <location>
        <begin position="69"/>
        <end position="110"/>
    </location>
</feature>
<evidence type="ECO:0000256" key="2">
    <source>
        <dbReference type="SAM" id="MobiDB-lite"/>
    </source>
</evidence>
<protein>
    <submittedName>
        <fullName evidence="3">Uncharacterized protein</fullName>
    </submittedName>
</protein>
<dbReference type="Proteomes" id="UP000603453">
    <property type="component" value="Unassembled WGS sequence"/>
</dbReference>
<dbReference type="OrthoDB" id="2281399at2759"/>
<dbReference type="EMBL" id="JAEPRD010000103">
    <property type="protein sequence ID" value="KAG2198885.1"/>
    <property type="molecule type" value="Genomic_DNA"/>
</dbReference>
<organism evidence="3 4">
    <name type="scientific">Mucor saturninus</name>
    <dbReference type="NCBI Taxonomy" id="64648"/>
    <lineage>
        <taxon>Eukaryota</taxon>
        <taxon>Fungi</taxon>
        <taxon>Fungi incertae sedis</taxon>
        <taxon>Mucoromycota</taxon>
        <taxon>Mucoromycotina</taxon>
        <taxon>Mucoromycetes</taxon>
        <taxon>Mucorales</taxon>
        <taxon>Mucorineae</taxon>
        <taxon>Mucoraceae</taxon>
        <taxon>Mucor</taxon>
    </lineage>
</organism>
<proteinExistence type="predicted"/>
<feature type="region of interest" description="Disordered" evidence="2">
    <location>
        <begin position="149"/>
        <end position="173"/>
    </location>
</feature>
<gene>
    <name evidence="3" type="ORF">INT47_010290</name>
</gene>
<keyword evidence="4" id="KW-1185">Reference proteome</keyword>
<accession>A0A8H7QW54</accession>
<reference evidence="3" key="1">
    <citation type="submission" date="2020-12" db="EMBL/GenBank/DDBJ databases">
        <title>Metabolic potential, ecology and presence of endohyphal bacteria is reflected in genomic diversity of Mucoromycotina.</title>
        <authorList>
            <person name="Muszewska A."/>
            <person name="Okrasinska A."/>
            <person name="Steczkiewicz K."/>
            <person name="Drgas O."/>
            <person name="Orlowska M."/>
            <person name="Perlinska-Lenart U."/>
            <person name="Aleksandrzak-Piekarczyk T."/>
            <person name="Szatraj K."/>
            <person name="Zielenkiewicz U."/>
            <person name="Pilsyk S."/>
            <person name="Malc E."/>
            <person name="Mieczkowski P."/>
            <person name="Kruszewska J.S."/>
            <person name="Biernat P."/>
            <person name="Pawlowska J."/>
        </authorList>
    </citation>
    <scope>NUCLEOTIDE SEQUENCE</scope>
    <source>
        <strain evidence="3">WA0000017839</strain>
    </source>
</reference>
<dbReference type="AlphaFoldDB" id="A0A8H7QW54"/>
<dbReference type="Gene3D" id="1.10.287.2610">
    <property type="match status" value="1"/>
</dbReference>
<feature type="region of interest" description="Disordered" evidence="2">
    <location>
        <begin position="1"/>
        <end position="26"/>
    </location>
</feature>
<sequence>MSNTMKQDVRRQSLQPRTMASDQSPSYTISNKIQRIKSFHGPNECSIKRRMSVNKDEKRKSNIKLLQFIATQQQQTVALNNEIALLSEKLILAEAKASKWKKEFKDLQSKFAQVIHEQQSVREELDDTRRMLTESEHIRSRWFLKATPTQEDLPLPPPKRLPQTHHHSHSLPSNLFRFLKKKSQC</sequence>
<evidence type="ECO:0000313" key="3">
    <source>
        <dbReference type="EMBL" id="KAG2198885.1"/>
    </source>
</evidence>
<evidence type="ECO:0000256" key="1">
    <source>
        <dbReference type="SAM" id="Coils"/>
    </source>
</evidence>
<name>A0A8H7QW54_9FUNG</name>